<dbReference type="PANTHER" id="PTHR24148:SF73">
    <property type="entry name" value="HET DOMAIN PROTEIN (AFU_ORTHOLOGUE AFUA_8G01020)"/>
    <property type="match status" value="1"/>
</dbReference>
<feature type="domain" description="Heterokaryon incompatibility" evidence="1">
    <location>
        <begin position="251"/>
        <end position="392"/>
    </location>
</feature>
<organism evidence="2 3">
    <name type="scientific">Hyaloscypha variabilis (strain UAMH 11265 / GT02V1 / F)</name>
    <name type="common">Meliniomyces variabilis</name>
    <dbReference type="NCBI Taxonomy" id="1149755"/>
    <lineage>
        <taxon>Eukaryota</taxon>
        <taxon>Fungi</taxon>
        <taxon>Dikarya</taxon>
        <taxon>Ascomycota</taxon>
        <taxon>Pezizomycotina</taxon>
        <taxon>Leotiomycetes</taxon>
        <taxon>Helotiales</taxon>
        <taxon>Hyaloscyphaceae</taxon>
        <taxon>Hyaloscypha</taxon>
        <taxon>Hyaloscypha variabilis</taxon>
    </lineage>
</organism>
<dbReference type="OrthoDB" id="3598674at2759"/>
<reference evidence="2 3" key="1">
    <citation type="submission" date="2016-04" db="EMBL/GenBank/DDBJ databases">
        <title>A degradative enzymes factory behind the ericoid mycorrhizal symbiosis.</title>
        <authorList>
            <consortium name="DOE Joint Genome Institute"/>
            <person name="Martino E."/>
            <person name="Morin E."/>
            <person name="Grelet G."/>
            <person name="Kuo A."/>
            <person name="Kohler A."/>
            <person name="Daghino S."/>
            <person name="Barry K."/>
            <person name="Choi C."/>
            <person name="Cichocki N."/>
            <person name="Clum A."/>
            <person name="Copeland A."/>
            <person name="Hainaut M."/>
            <person name="Haridas S."/>
            <person name="Labutti K."/>
            <person name="Lindquist E."/>
            <person name="Lipzen A."/>
            <person name="Khouja H.-R."/>
            <person name="Murat C."/>
            <person name="Ohm R."/>
            <person name="Olson A."/>
            <person name="Spatafora J."/>
            <person name="Veneault-Fourrey C."/>
            <person name="Henrissat B."/>
            <person name="Grigoriev I."/>
            <person name="Martin F."/>
            <person name="Perotto S."/>
        </authorList>
    </citation>
    <scope>NUCLEOTIDE SEQUENCE [LARGE SCALE GENOMIC DNA]</scope>
    <source>
        <strain evidence="2 3">F</strain>
    </source>
</reference>
<evidence type="ECO:0000259" key="1">
    <source>
        <dbReference type="Pfam" id="PF06985"/>
    </source>
</evidence>
<accession>A0A2J6R1R5</accession>
<name>A0A2J6R1R5_HYAVF</name>
<evidence type="ECO:0000313" key="3">
    <source>
        <dbReference type="Proteomes" id="UP000235786"/>
    </source>
</evidence>
<gene>
    <name evidence="2" type="ORF">L207DRAFT_536314</name>
</gene>
<sequence length="589" mass="67763">MCLVQRSVFACKHSTIDTDVCQDQRKIGEKKQSTKSGNNIEFISTCENYSFEERILLAESCLFCVYRSRLDGLGQKVRQQLEPCAEPHCKLEAGHFYAKNKLCDIDSCGITEGHLCLHLFQFEPRQELQPTLSPAAQMGARLHMLNLLVLSNMGPLFQQFYHLEIAYSINSINSAMVNLTPSIKIQAKQTFKGTSGTTFTAQVKRPKPEGNYSRLHLSQKEIRLFELLPKSNGEEIQGSFVYADLSNCPAYTALSYTWGEPKRIQWVKLHGSNAIKVRSNLSNYLCQQAATIDTPKLFWIDAICIDQDNIHERNHQVNLMKEIYANATDMHIWLGNEADESDIAMDFIREKAALGLKPKGIGFRTPWRRDEGKALCELFERPYWRRMWIIQEVAHAQKITVGCGSKTFDWECLETLYLTLKKIEDTGWFAHQQHAINILQSSAFVMVWQRAYWRHPQTPAPALKDLIELFQGWKCTDVRDKVFALINMATLETRINPDYSLTARDIYFAVQAKHPSAKPQFFNLLSQVLGVRGRDVNFHSPSLVEYKVQPVERILLKWNWEKIERGVLSSQVAQNDVIFEEKRQNKPLF</sequence>
<dbReference type="InterPro" id="IPR010730">
    <property type="entry name" value="HET"/>
</dbReference>
<dbReference type="Proteomes" id="UP000235786">
    <property type="component" value="Unassembled WGS sequence"/>
</dbReference>
<keyword evidence="3" id="KW-1185">Reference proteome</keyword>
<dbReference type="InterPro" id="IPR052895">
    <property type="entry name" value="HetReg/Transcr_Mod"/>
</dbReference>
<protein>
    <submittedName>
        <fullName evidence="2">HET-domain-containing protein</fullName>
    </submittedName>
</protein>
<dbReference type="STRING" id="1149755.A0A2J6R1R5"/>
<dbReference type="AlphaFoldDB" id="A0A2J6R1R5"/>
<evidence type="ECO:0000313" key="2">
    <source>
        <dbReference type="EMBL" id="PMD32455.1"/>
    </source>
</evidence>
<dbReference type="PANTHER" id="PTHR24148">
    <property type="entry name" value="ANKYRIN REPEAT DOMAIN-CONTAINING PROTEIN 39 HOMOLOG-RELATED"/>
    <property type="match status" value="1"/>
</dbReference>
<dbReference type="EMBL" id="KZ613959">
    <property type="protein sequence ID" value="PMD32455.1"/>
    <property type="molecule type" value="Genomic_DNA"/>
</dbReference>
<dbReference type="Pfam" id="PF06985">
    <property type="entry name" value="HET"/>
    <property type="match status" value="1"/>
</dbReference>
<proteinExistence type="predicted"/>